<dbReference type="Pfam" id="PF01758">
    <property type="entry name" value="SBF"/>
    <property type="match status" value="1"/>
</dbReference>
<evidence type="ECO:0000313" key="9">
    <source>
        <dbReference type="EMBL" id="KAK8783468.1"/>
    </source>
</evidence>
<dbReference type="GO" id="GO:0008508">
    <property type="term" value="F:bile acid:sodium symporter activity"/>
    <property type="evidence" value="ECO:0007669"/>
    <property type="project" value="TreeGrafter"/>
</dbReference>
<dbReference type="AlphaFoldDB" id="A0AAQ4FA07"/>
<organism evidence="9 10">
    <name type="scientific">Amblyomma americanum</name>
    <name type="common">Lone star tick</name>
    <dbReference type="NCBI Taxonomy" id="6943"/>
    <lineage>
        <taxon>Eukaryota</taxon>
        <taxon>Metazoa</taxon>
        <taxon>Ecdysozoa</taxon>
        <taxon>Arthropoda</taxon>
        <taxon>Chelicerata</taxon>
        <taxon>Arachnida</taxon>
        <taxon>Acari</taxon>
        <taxon>Parasitiformes</taxon>
        <taxon>Ixodida</taxon>
        <taxon>Ixodoidea</taxon>
        <taxon>Ixodidae</taxon>
        <taxon>Amblyomminae</taxon>
        <taxon>Amblyomma</taxon>
    </lineage>
</organism>
<comment type="caution">
    <text evidence="9">The sequence shown here is derived from an EMBL/GenBank/DDBJ whole genome shotgun (WGS) entry which is preliminary data.</text>
</comment>
<evidence type="ECO:0000256" key="6">
    <source>
        <dbReference type="ARBA" id="ARBA00023136"/>
    </source>
</evidence>
<accession>A0AAQ4FA07</accession>
<feature type="non-terminal residue" evidence="9">
    <location>
        <position position="124"/>
    </location>
</feature>
<protein>
    <submittedName>
        <fullName evidence="9">Uncharacterized protein</fullName>
    </submittedName>
</protein>
<dbReference type="PANTHER" id="PTHR10361:SF28">
    <property type="entry name" value="P3 PROTEIN-RELATED"/>
    <property type="match status" value="1"/>
</dbReference>
<evidence type="ECO:0000256" key="4">
    <source>
        <dbReference type="ARBA" id="ARBA00022847"/>
    </source>
</evidence>
<keyword evidence="4" id="KW-0769">Symport</keyword>
<feature type="transmembrane region" description="Helical" evidence="7">
    <location>
        <begin position="65"/>
        <end position="86"/>
    </location>
</feature>
<comment type="subcellular location">
    <subcellularLocation>
        <location evidence="1">Membrane</location>
        <topology evidence="1">Multi-pass membrane protein</topology>
    </subcellularLocation>
</comment>
<feature type="chain" id="PRO_5042986881" evidence="8">
    <location>
        <begin position="17"/>
        <end position="124"/>
    </location>
</feature>
<dbReference type="InterPro" id="IPR004710">
    <property type="entry name" value="Bilac:Na_transpt"/>
</dbReference>
<dbReference type="InterPro" id="IPR038770">
    <property type="entry name" value="Na+/solute_symporter_sf"/>
</dbReference>
<evidence type="ECO:0000256" key="1">
    <source>
        <dbReference type="ARBA" id="ARBA00004141"/>
    </source>
</evidence>
<name>A0AAQ4FA07_AMBAM</name>
<sequence>MVLCLLAAVGAPAALARISQHSVRYGALPSRSCGRTCGARPYFTTQCPLWCSAFSQLWAHLRRPFGVAVGMLCQFVMMPLVAFGLLTSMRLSGLYAIGMLIMACCPGGTVSNVFAYFVDGDVPL</sequence>
<proteinExistence type="inferred from homology"/>
<keyword evidence="6 7" id="KW-0472">Membrane</keyword>
<evidence type="ECO:0000256" key="7">
    <source>
        <dbReference type="SAM" id="Phobius"/>
    </source>
</evidence>
<evidence type="ECO:0000313" key="10">
    <source>
        <dbReference type="Proteomes" id="UP001321473"/>
    </source>
</evidence>
<keyword evidence="8" id="KW-0732">Signal</keyword>
<dbReference type="Gene3D" id="1.20.1530.20">
    <property type="match status" value="1"/>
</dbReference>
<feature type="signal peptide" evidence="8">
    <location>
        <begin position="1"/>
        <end position="16"/>
    </location>
</feature>
<dbReference type="GO" id="GO:0016020">
    <property type="term" value="C:membrane"/>
    <property type="evidence" value="ECO:0007669"/>
    <property type="project" value="UniProtKB-SubCell"/>
</dbReference>
<gene>
    <name evidence="9" type="ORF">V5799_010167</name>
</gene>
<keyword evidence="3 7" id="KW-0812">Transmembrane</keyword>
<dbReference type="InterPro" id="IPR002657">
    <property type="entry name" value="BilAc:Na_symport/Acr3"/>
</dbReference>
<feature type="transmembrane region" description="Helical" evidence="7">
    <location>
        <begin position="93"/>
        <end position="118"/>
    </location>
</feature>
<evidence type="ECO:0000256" key="2">
    <source>
        <dbReference type="ARBA" id="ARBA00006528"/>
    </source>
</evidence>
<comment type="similarity">
    <text evidence="2">Belongs to the bile acid:sodium symporter (BASS) (TC 2.A.28) family.</text>
</comment>
<evidence type="ECO:0000256" key="8">
    <source>
        <dbReference type="SAM" id="SignalP"/>
    </source>
</evidence>
<dbReference type="PANTHER" id="PTHR10361">
    <property type="entry name" value="SODIUM-BILE ACID COTRANSPORTER"/>
    <property type="match status" value="1"/>
</dbReference>
<evidence type="ECO:0000256" key="5">
    <source>
        <dbReference type="ARBA" id="ARBA00022989"/>
    </source>
</evidence>
<dbReference type="Proteomes" id="UP001321473">
    <property type="component" value="Unassembled WGS sequence"/>
</dbReference>
<evidence type="ECO:0000256" key="3">
    <source>
        <dbReference type="ARBA" id="ARBA00022692"/>
    </source>
</evidence>
<reference evidence="9 10" key="1">
    <citation type="journal article" date="2023" name="Arcadia Sci">
        <title>De novo assembly of a long-read Amblyomma americanum tick genome.</title>
        <authorList>
            <person name="Chou S."/>
            <person name="Poskanzer K.E."/>
            <person name="Rollins M."/>
            <person name="Thuy-Boun P.S."/>
        </authorList>
    </citation>
    <scope>NUCLEOTIDE SEQUENCE [LARGE SCALE GENOMIC DNA]</scope>
    <source>
        <strain evidence="9">F_SG_1</strain>
        <tissue evidence="9">Salivary glands</tissue>
    </source>
</reference>
<dbReference type="EMBL" id="JARKHS020005531">
    <property type="protein sequence ID" value="KAK8783468.1"/>
    <property type="molecule type" value="Genomic_DNA"/>
</dbReference>
<keyword evidence="10" id="KW-1185">Reference proteome</keyword>
<keyword evidence="4" id="KW-0813">Transport</keyword>
<keyword evidence="5 7" id="KW-1133">Transmembrane helix</keyword>